<dbReference type="Gene3D" id="3.90.226.10">
    <property type="entry name" value="2-enoyl-CoA Hydratase, Chain A, domain 1"/>
    <property type="match status" value="1"/>
</dbReference>
<dbReference type="InterPro" id="IPR056739">
    <property type="entry name" value="NfeD_membrane"/>
</dbReference>
<evidence type="ECO:0000259" key="2">
    <source>
        <dbReference type="Pfam" id="PF24961"/>
    </source>
</evidence>
<evidence type="ECO:0000259" key="3">
    <source>
        <dbReference type="Pfam" id="PF25145"/>
    </source>
</evidence>
<feature type="transmembrane region" description="Helical" evidence="1">
    <location>
        <begin position="241"/>
        <end position="257"/>
    </location>
</feature>
<keyword evidence="1" id="KW-0472">Membrane</keyword>
<organism evidence="4">
    <name type="scientific">marine sediment metagenome</name>
    <dbReference type="NCBI Taxonomy" id="412755"/>
    <lineage>
        <taxon>unclassified sequences</taxon>
        <taxon>metagenomes</taxon>
        <taxon>ecological metagenomes</taxon>
    </lineage>
</organism>
<name>X1JU77_9ZZZZ</name>
<feature type="domain" description="NfeD1b N-terminal" evidence="3">
    <location>
        <begin position="8"/>
        <end position="174"/>
    </location>
</feature>
<evidence type="ECO:0000256" key="1">
    <source>
        <dbReference type="SAM" id="Phobius"/>
    </source>
</evidence>
<dbReference type="InterPro" id="IPR029045">
    <property type="entry name" value="ClpP/crotonase-like_dom_sf"/>
</dbReference>
<sequence length="258" mass="28201">MSYASILKITVEAPIHPITSEYIRDTIDRAEKENASLLIIALNTPGGLDTSMREIIERILSSKTPVLVYVSPSGARAASAGFFIGISCDIFVMAPGTNTGAAHPVGVSITGQSMDKTMEEKVTHDAASYIKTLAEKRGRNTKLAEDAVRKSLSYTEKEAFEGKLIDLIAASEREIIEHFDGKRIKRFDGEEYLLDLKGEEIIDIPMSARQKFLITISNPNLAYLLLMLGLLGLYFEFSNPGSILPGVLGGIFLLLAIF</sequence>
<gene>
    <name evidence="4" type="ORF">S06H3_01660</name>
</gene>
<keyword evidence="1" id="KW-1133">Transmembrane helix</keyword>
<dbReference type="EMBL" id="BARV01000429">
    <property type="protein sequence ID" value="GAH98306.1"/>
    <property type="molecule type" value="Genomic_DNA"/>
</dbReference>
<proteinExistence type="predicted"/>
<evidence type="ECO:0000313" key="4">
    <source>
        <dbReference type="EMBL" id="GAH98306.1"/>
    </source>
</evidence>
<dbReference type="PANTHER" id="PTHR33507:SF4">
    <property type="entry name" value="NODULATION COMPETITIVENESS PROTEIN NFED"/>
    <property type="match status" value="1"/>
</dbReference>
<dbReference type="AlphaFoldDB" id="X1JU77"/>
<dbReference type="Pfam" id="PF25145">
    <property type="entry name" value="NfeD1b_N"/>
    <property type="match status" value="1"/>
</dbReference>
<protein>
    <recommendedName>
        <fullName evidence="5">NfeD-like C-terminal domain-containing protein</fullName>
    </recommendedName>
</protein>
<reference evidence="4" key="1">
    <citation type="journal article" date="2014" name="Front. Microbiol.">
        <title>High frequency of phylogenetically diverse reductive dehalogenase-homologous genes in deep subseafloor sedimentary metagenomes.</title>
        <authorList>
            <person name="Kawai M."/>
            <person name="Futagami T."/>
            <person name="Toyoda A."/>
            <person name="Takaki Y."/>
            <person name="Nishi S."/>
            <person name="Hori S."/>
            <person name="Arai W."/>
            <person name="Tsubouchi T."/>
            <person name="Morono Y."/>
            <person name="Uchiyama I."/>
            <person name="Ito T."/>
            <person name="Fujiyama A."/>
            <person name="Inagaki F."/>
            <person name="Takami H."/>
        </authorList>
    </citation>
    <scope>NUCLEOTIDE SEQUENCE</scope>
    <source>
        <strain evidence="4">Expedition CK06-06</strain>
    </source>
</reference>
<dbReference type="Pfam" id="PF24961">
    <property type="entry name" value="NfeD_membrane"/>
    <property type="match status" value="1"/>
</dbReference>
<feature type="domain" description="NfeD integral membrane" evidence="2">
    <location>
        <begin position="220"/>
        <end position="258"/>
    </location>
</feature>
<keyword evidence="1" id="KW-0812">Transmembrane</keyword>
<evidence type="ECO:0008006" key="5">
    <source>
        <dbReference type="Google" id="ProtNLM"/>
    </source>
</evidence>
<accession>X1JU77</accession>
<dbReference type="InterPro" id="IPR052165">
    <property type="entry name" value="Membrane_assoc_protease"/>
</dbReference>
<feature type="transmembrane region" description="Helical" evidence="1">
    <location>
        <begin position="212"/>
        <end position="235"/>
    </location>
</feature>
<dbReference type="CDD" id="cd07020">
    <property type="entry name" value="Clp_protease_NfeD_1"/>
    <property type="match status" value="1"/>
</dbReference>
<comment type="caution">
    <text evidence="4">The sequence shown here is derived from an EMBL/GenBank/DDBJ whole genome shotgun (WGS) entry which is preliminary data.</text>
</comment>
<dbReference type="InterPro" id="IPR056738">
    <property type="entry name" value="NfeD1b_N"/>
</dbReference>
<dbReference type="PANTHER" id="PTHR33507">
    <property type="entry name" value="INNER MEMBRANE PROTEIN YBBJ"/>
    <property type="match status" value="1"/>
</dbReference>
<dbReference type="SUPFAM" id="SSF52096">
    <property type="entry name" value="ClpP/crotonase"/>
    <property type="match status" value="1"/>
</dbReference>